<keyword evidence="2" id="KW-0812">Transmembrane</keyword>
<comment type="similarity">
    <text evidence="9">Belongs to the immunoglobulin superfamily. TIM family.</text>
</comment>
<keyword evidence="6" id="KW-1015">Disulfide bond</keyword>
<keyword evidence="4" id="KW-1133">Transmembrane helix</keyword>
<evidence type="ECO:0000313" key="12">
    <source>
        <dbReference type="Proteomes" id="UP000031443"/>
    </source>
</evidence>
<evidence type="ECO:0000256" key="1">
    <source>
        <dbReference type="ARBA" id="ARBA00004479"/>
    </source>
</evidence>
<feature type="domain" description="Ig-like" evidence="10">
    <location>
        <begin position="3"/>
        <end position="143"/>
    </location>
</feature>
<dbReference type="PROSITE" id="PS50835">
    <property type="entry name" value="IG_LIKE"/>
    <property type="match status" value="3"/>
</dbReference>
<feature type="non-terminal residue" evidence="11">
    <location>
        <position position="1"/>
    </location>
</feature>
<dbReference type="PANTHER" id="PTHR46608:SF3">
    <property type="entry name" value="T-CELL IMMUNOGLOBULIN AND MUCIN DOMAIN-CONTAINING PROTEIN 4"/>
    <property type="match status" value="1"/>
</dbReference>
<evidence type="ECO:0000256" key="4">
    <source>
        <dbReference type="ARBA" id="ARBA00022989"/>
    </source>
</evidence>
<dbReference type="Pfam" id="PF07686">
    <property type="entry name" value="V-set"/>
    <property type="match status" value="3"/>
</dbReference>
<dbReference type="InterPro" id="IPR036179">
    <property type="entry name" value="Ig-like_dom_sf"/>
</dbReference>
<dbReference type="SMART" id="SM00409">
    <property type="entry name" value="IG"/>
    <property type="match status" value="3"/>
</dbReference>
<dbReference type="InterPro" id="IPR003599">
    <property type="entry name" value="Ig_sub"/>
</dbReference>
<evidence type="ECO:0000256" key="5">
    <source>
        <dbReference type="ARBA" id="ARBA00023136"/>
    </source>
</evidence>
<evidence type="ECO:0000256" key="7">
    <source>
        <dbReference type="ARBA" id="ARBA00023180"/>
    </source>
</evidence>
<keyword evidence="8" id="KW-0393">Immunoglobulin domain</keyword>
<dbReference type="GO" id="GO:0001786">
    <property type="term" value="F:phosphatidylserine binding"/>
    <property type="evidence" value="ECO:0007669"/>
    <property type="project" value="TreeGrafter"/>
</dbReference>
<keyword evidence="5" id="KW-0472">Membrane</keyword>
<feature type="domain" description="Ig-like" evidence="10">
    <location>
        <begin position="158"/>
        <end position="254"/>
    </location>
</feature>
<evidence type="ECO:0000256" key="6">
    <source>
        <dbReference type="ARBA" id="ARBA00023157"/>
    </source>
</evidence>
<organism evidence="11 12">
    <name type="scientific">Chelonia mydas</name>
    <name type="common">Green sea-turtle</name>
    <name type="synonym">Chelonia agassizi</name>
    <dbReference type="NCBI Taxonomy" id="8469"/>
    <lineage>
        <taxon>Eukaryota</taxon>
        <taxon>Metazoa</taxon>
        <taxon>Chordata</taxon>
        <taxon>Craniata</taxon>
        <taxon>Vertebrata</taxon>
        <taxon>Euteleostomi</taxon>
        <taxon>Archelosauria</taxon>
        <taxon>Testudinata</taxon>
        <taxon>Testudines</taxon>
        <taxon>Cryptodira</taxon>
        <taxon>Durocryptodira</taxon>
        <taxon>Americhelydia</taxon>
        <taxon>Chelonioidea</taxon>
        <taxon>Cheloniidae</taxon>
        <taxon>Chelonia</taxon>
    </lineage>
</organism>
<evidence type="ECO:0000256" key="9">
    <source>
        <dbReference type="ARBA" id="ARBA00038203"/>
    </source>
</evidence>
<evidence type="ECO:0000259" key="10">
    <source>
        <dbReference type="PROSITE" id="PS50835"/>
    </source>
</evidence>
<evidence type="ECO:0000313" key="11">
    <source>
        <dbReference type="EMBL" id="EMP37048.1"/>
    </source>
</evidence>
<keyword evidence="3" id="KW-0732">Signal</keyword>
<keyword evidence="11" id="KW-0675">Receptor</keyword>
<name>M7BY97_CHEMY</name>
<proteinExistence type="inferred from homology"/>
<dbReference type="InterPro" id="IPR007110">
    <property type="entry name" value="Ig-like_dom"/>
</dbReference>
<dbReference type="PANTHER" id="PTHR46608">
    <property type="entry name" value="T-CELL IMMUNOGLOBULIN AND MUCIN DOMAIN-CONTAINING PROTEIN 4"/>
    <property type="match status" value="1"/>
</dbReference>
<keyword evidence="12" id="KW-1185">Reference proteome</keyword>
<evidence type="ECO:0000256" key="3">
    <source>
        <dbReference type="ARBA" id="ARBA00022729"/>
    </source>
</evidence>
<gene>
    <name evidence="11" type="ORF">UY3_05752</name>
</gene>
<dbReference type="FunFam" id="2.60.40.10:FF:000774">
    <property type="entry name" value="Hepatitis A virus cellular receptor 1"/>
    <property type="match status" value="2"/>
</dbReference>
<sequence length="418" mass="45956">LYPSPVSITVVSLSAGLTVSGSPVRGVVGQNVTLPCKYRVNHPSDITTMCWGRGSCPSFQCSQPILWTDGRSFQCSQPILWTDGWRVTERQSSRYQLEGNLTRGDVSLTIVNVAEADGGVYCCRVEIPGWFNDQRKNLEVAIETGLTVSGSPVRGVVGQNVTLPCKYRVNHPSDITTMCWGRGSCPSFQCSQPILWTDGWSVTKRQSSRYQLEGNLTRGDVSLTIVNVAEADGGVYCCRVEIPGWFNDQQKNLEVAIETAHGVSLTVVRAKVGQSVKLPCTYSVRQMSDISVMCWGRGICPSSKCSSEIVRTDGWKVISTASGRYQLKGPISRGDVSLTISNVDHKDRGAYCCRIEIPGWFNDIKQNLNLQVYRDLSAEPEKILSGVEEEYTLLTLQQIPDSHSISQGTCHDPVESSI</sequence>
<keyword evidence="7" id="KW-0325">Glycoprotein</keyword>
<dbReference type="SUPFAM" id="SSF48726">
    <property type="entry name" value="Immunoglobulin"/>
    <property type="match status" value="3"/>
</dbReference>
<feature type="domain" description="Ig-like" evidence="10">
    <location>
        <begin position="273"/>
        <end position="356"/>
    </location>
</feature>
<accession>M7BY97</accession>
<dbReference type="EMBL" id="KB523139">
    <property type="protein sequence ID" value="EMP37048.1"/>
    <property type="molecule type" value="Genomic_DNA"/>
</dbReference>
<dbReference type="Proteomes" id="UP000031443">
    <property type="component" value="Unassembled WGS sequence"/>
</dbReference>
<dbReference type="Gene3D" id="2.60.40.10">
    <property type="entry name" value="Immunoglobulins"/>
    <property type="match status" value="3"/>
</dbReference>
<dbReference type="SMART" id="SM00406">
    <property type="entry name" value="IGv"/>
    <property type="match status" value="3"/>
</dbReference>
<dbReference type="eggNOG" id="ENOG502S454">
    <property type="taxonomic scope" value="Eukaryota"/>
</dbReference>
<evidence type="ECO:0000256" key="8">
    <source>
        <dbReference type="ARBA" id="ARBA00023319"/>
    </source>
</evidence>
<dbReference type="GO" id="GO:0060097">
    <property type="term" value="P:cytoskeletal rearrangement involved in phagocytosis, engulfment"/>
    <property type="evidence" value="ECO:0007669"/>
    <property type="project" value="TreeGrafter"/>
</dbReference>
<dbReference type="InterPro" id="IPR013783">
    <property type="entry name" value="Ig-like_fold"/>
</dbReference>
<dbReference type="InterPro" id="IPR013106">
    <property type="entry name" value="Ig_V-set"/>
</dbReference>
<dbReference type="GO" id="GO:0016020">
    <property type="term" value="C:membrane"/>
    <property type="evidence" value="ECO:0007669"/>
    <property type="project" value="UniProtKB-SubCell"/>
</dbReference>
<comment type="subcellular location">
    <subcellularLocation>
        <location evidence="1">Membrane</location>
        <topology evidence="1">Single-pass type I membrane protein</topology>
    </subcellularLocation>
</comment>
<dbReference type="AlphaFoldDB" id="M7BY97"/>
<protein>
    <submittedName>
        <fullName evidence="11">Hepatitis A virus cellular receptor 1 like protein</fullName>
    </submittedName>
</protein>
<evidence type="ECO:0000256" key="2">
    <source>
        <dbReference type="ARBA" id="ARBA00022692"/>
    </source>
</evidence>
<dbReference type="GO" id="GO:0043277">
    <property type="term" value="P:apoptotic cell clearance"/>
    <property type="evidence" value="ECO:0007669"/>
    <property type="project" value="TreeGrafter"/>
</dbReference>
<reference evidence="12" key="1">
    <citation type="journal article" date="2013" name="Nat. Genet.">
        <title>The draft genomes of soft-shell turtle and green sea turtle yield insights into the development and evolution of the turtle-specific body plan.</title>
        <authorList>
            <person name="Wang Z."/>
            <person name="Pascual-Anaya J."/>
            <person name="Zadissa A."/>
            <person name="Li W."/>
            <person name="Niimura Y."/>
            <person name="Huang Z."/>
            <person name="Li C."/>
            <person name="White S."/>
            <person name="Xiong Z."/>
            <person name="Fang D."/>
            <person name="Wang B."/>
            <person name="Ming Y."/>
            <person name="Chen Y."/>
            <person name="Zheng Y."/>
            <person name="Kuraku S."/>
            <person name="Pignatelli M."/>
            <person name="Herrero J."/>
            <person name="Beal K."/>
            <person name="Nozawa M."/>
            <person name="Li Q."/>
            <person name="Wang J."/>
            <person name="Zhang H."/>
            <person name="Yu L."/>
            <person name="Shigenobu S."/>
            <person name="Wang J."/>
            <person name="Liu J."/>
            <person name="Flicek P."/>
            <person name="Searle S."/>
            <person name="Wang J."/>
            <person name="Kuratani S."/>
            <person name="Yin Y."/>
            <person name="Aken B."/>
            <person name="Zhang G."/>
            <person name="Irie N."/>
        </authorList>
    </citation>
    <scope>NUCLEOTIDE SEQUENCE [LARGE SCALE GENOMIC DNA]</scope>
</reference>